<dbReference type="Gene3D" id="3.10.129.10">
    <property type="entry name" value="Hotdog Thioesterase"/>
    <property type="match status" value="1"/>
</dbReference>
<reference evidence="2" key="1">
    <citation type="submission" date="2013-07" db="EMBL/GenBank/DDBJ databases">
        <title>The Genome Sequence of Cryptococcus dejecticola CBS10117.</title>
        <authorList>
            <consortium name="The Broad Institute Genome Sequencing Platform"/>
            <person name="Cuomo C."/>
            <person name="Litvintseva A."/>
            <person name="Chen Y."/>
            <person name="Heitman J."/>
            <person name="Sun S."/>
            <person name="Springer D."/>
            <person name="Dromer F."/>
            <person name="Young S.K."/>
            <person name="Zeng Q."/>
            <person name="Gargeya S."/>
            <person name="Fitzgerald M."/>
            <person name="Abouelleil A."/>
            <person name="Alvarado L."/>
            <person name="Berlin A.M."/>
            <person name="Chapman S.B."/>
            <person name="Dewar J."/>
            <person name="Goldberg J."/>
            <person name="Griggs A."/>
            <person name="Gujja S."/>
            <person name="Hansen M."/>
            <person name="Howarth C."/>
            <person name="Imamovic A."/>
            <person name="Larimer J."/>
            <person name="McCowan C."/>
            <person name="Murphy C."/>
            <person name="Pearson M."/>
            <person name="Priest M."/>
            <person name="Roberts A."/>
            <person name="Saif S."/>
            <person name="Shea T."/>
            <person name="Sykes S."/>
            <person name="Wortman J."/>
            <person name="Nusbaum C."/>
            <person name="Birren B."/>
        </authorList>
    </citation>
    <scope>NUCLEOTIDE SEQUENCE [LARGE SCALE GENOMIC DNA]</scope>
    <source>
        <strain evidence="2">CBS 10117</strain>
    </source>
</reference>
<proteinExistence type="predicted"/>
<dbReference type="KEGG" id="kdj:28967478"/>
<evidence type="ECO:0000313" key="3">
    <source>
        <dbReference type="EMBL" id="WWC61181.1"/>
    </source>
</evidence>
<feature type="domain" description="MaoC-like" evidence="1">
    <location>
        <begin position="275"/>
        <end position="364"/>
    </location>
</feature>
<protein>
    <recommendedName>
        <fullName evidence="1">MaoC-like domain-containing protein</fullName>
    </recommendedName>
</protein>
<keyword evidence="4" id="KW-1185">Reference proteome</keyword>
<dbReference type="Pfam" id="PF01575">
    <property type="entry name" value="MaoC_dehydratas"/>
    <property type="match status" value="1"/>
</dbReference>
<reference evidence="3" key="3">
    <citation type="submission" date="2024-02" db="EMBL/GenBank/DDBJ databases">
        <title>Comparative genomics of Cryptococcus and Kwoniella reveals pathogenesis evolution and contrasting modes of karyotype evolution via chromosome fusion or intercentromeric recombination.</title>
        <authorList>
            <person name="Coelho M.A."/>
            <person name="David-Palma M."/>
            <person name="Shea T."/>
            <person name="Bowers K."/>
            <person name="McGinley-Smith S."/>
            <person name="Mohammad A.W."/>
            <person name="Gnirke A."/>
            <person name="Yurkov A.M."/>
            <person name="Nowrousian M."/>
            <person name="Sun S."/>
            <person name="Cuomo C.A."/>
            <person name="Heitman J."/>
        </authorList>
    </citation>
    <scope>NUCLEOTIDE SEQUENCE</scope>
    <source>
        <strain evidence="3">CBS 10117</strain>
    </source>
</reference>
<name>A0A1A6A7M9_9TREE</name>
<evidence type="ECO:0000259" key="1">
    <source>
        <dbReference type="Pfam" id="PF01575"/>
    </source>
</evidence>
<dbReference type="EMBL" id="KI894030">
    <property type="protein sequence ID" value="OBR86061.1"/>
    <property type="molecule type" value="Genomic_DNA"/>
</dbReference>
<dbReference type="STRING" id="1296121.A0A1A6A7M9"/>
<dbReference type="CDD" id="cd03441">
    <property type="entry name" value="R_hydratase_like"/>
    <property type="match status" value="1"/>
</dbReference>
<sequence length="381" mass="42265">MLVLVVTSIAICLGGAVYIFGGLSHLSPLLSPTKTTRISFPTRELSGTRATALLVYHIIRSVLRRIGLGLKLDIKQEVDAQYTLQNADISLDMPFRITPHDIQRYIQCLSSNTSLDVDDILDSPHHMQLLLSALTEPAMLLLLSKINCPIDPVGSVNVRNAFELKDPSTTKKTLRERLGSQSSTNRDAVPLNCEARLSREVKQVKRGWEFTIMVDLVEALQEARTTIYTQAFTFLVFHFHKHSQPPPASTKADEIEAETCNIAGFRIGAREPSSWADLSKDYNPIHTSTFAARLLGFRSKIAHGNHVVAKAIHGAASYLERGPIDALDGTGIRRMEVEFKRPVPVPSSLETRVPEDDDKEHGRKHLEIWVNGKVATTVTCS</sequence>
<accession>A0A1A6A7M9</accession>
<dbReference type="GeneID" id="28967478"/>
<dbReference type="VEuPathDB" id="FungiDB:I303_03779"/>
<dbReference type="SUPFAM" id="SSF54637">
    <property type="entry name" value="Thioesterase/thiol ester dehydrase-isomerase"/>
    <property type="match status" value="1"/>
</dbReference>
<evidence type="ECO:0000313" key="2">
    <source>
        <dbReference type="EMBL" id="OBR86061.1"/>
    </source>
</evidence>
<organism evidence="2">
    <name type="scientific">Kwoniella dejecticola CBS 10117</name>
    <dbReference type="NCBI Taxonomy" id="1296121"/>
    <lineage>
        <taxon>Eukaryota</taxon>
        <taxon>Fungi</taxon>
        <taxon>Dikarya</taxon>
        <taxon>Basidiomycota</taxon>
        <taxon>Agaricomycotina</taxon>
        <taxon>Tremellomycetes</taxon>
        <taxon>Tremellales</taxon>
        <taxon>Cryptococcaceae</taxon>
        <taxon>Kwoniella</taxon>
    </lineage>
</organism>
<dbReference type="PANTHER" id="PTHR43841:SF1">
    <property type="entry name" value="3-HYDROXYACYL-THIOESTER DEHYDRATASE X"/>
    <property type="match status" value="1"/>
</dbReference>
<dbReference type="PANTHER" id="PTHR43841">
    <property type="entry name" value="3-HYDROXYACYL-THIOESTER DEHYDRATASE HTDX-RELATED"/>
    <property type="match status" value="1"/>
</dbReference>
<reference evidence="3" key="2">
    <citation type="submission" date="2013-07" db="EMBL/GenBank/DDBJ databases">
        <authorList>
            <consortium name="The Broad Institute Genome Sequencing Platform"/>
            <person name="Cuomo C."/>
            <person name="Litvintseva A."/>
            <person name="Chen Y."/>
            <person name="Heitman J."/>
            <person name="Sun S."/>
            <person name="Springer D."/>
            <person name="Dromer F."/>
            <person name="Young S.K."/>
            <person name="Zeng Q."/>
            <person name="Gargeya S."/>
            <person name="Fitzgerald M."/>
            <person name="Abouelleil A."/>
            <person name="Alvarado L."/>
            <person name="Berlin A.M."/>
            <person name="Chapman S.B."/>
            <person name="Dewar J."/>
            <person name="Goldberg J."/>
            <person name="Griggs A."/>
            <person name="Gujja S."/>
            <person name="Hansen M."/>
            <person name="Howarth C."/>
            <person name="Imamovic A."/>
            <person name="Larimer J."/>
            <person name="McCowan C."/>
            <person name="Murphy C."/>
            <person name="Pearson M."/>
            <person name="Priest M."/>
            <person name="Roberts A."/>
            <person name="Saif S."/>
            <person name="Shea T."/>
            <person name="Sykes S."/>
            <person name="Wortman J."/>
            <person name="Nusbaum C."/>
            <person name="Birren B."/>
        </authorList>
    </citation>
    <scope>NUCLEOTIDE SEQUENCE</scope>
    <source>
        <strain evidence="3">CBS 10117</strain>
    </source>
</reference>
<dbReference type="RefSeq" id="XP_018263903.1">
    <property type="nucleotide sequence ID" value="XM_018407095.1"/>
</dbReference>
<evidence type="ECO:0000313" key="4">
    <source>
        <dbReference type="Proteomes" id="UP000078595"/>
    </source>
</evidence>
<dbReference type="InterPro" id="IPR029069">
    <property type="entry name" value="HotDog_dom_sf"/>
</dbReference>
<dbReference type="Proteomes" id="UP000078595">
    <property type="component" value="Chromosome 4"/>
</dbReference>
<gene>
    <name evidence="2" type="ORF">I303_03779</name>
    <name evidence="3" type="ORF">I303_103761</name>
</gene>
<dbReference type="OrthoDB" id="533830at2759"/>
<dbReference type="AlphaFoldDB" id="A0A1A6A7M9"/>
<dbReference type="EMBL" id="CP144533">
    <property type="protein sequence ID" value="WWC61181.1"/>
    <property type="molecule type" value="Genomic_DNA"/>
</dbReference>
<dbReference type="InterPro" id="IPR002539">
    <property type="entry name" value="MaoC-like_dom"/>
</dbReference>